<dbReference type="InterPro" id="IPR001342">
    <property type="entry name" value="HDH_cat"/>
</dbReference>
<evidence type="ECO:0000256" key="4">
    <source>
        <dbReference type="ARBA" id="ARBA00013213"/>
    </source>
</evidence>
<dbReference type="InterPro" id="IPR016204">
    <property type="entry name" value="HDH"/>
</dbReference>
<dbReference type="GO" id="GO:0004412">
    <property type="term" value="F:homoserine dehydrogenase activity"/>
    <property type="evidence" value="ECO:0007669"/>
    <property type="project" value="UniProtKB-EC"/>
</dbReference>
<evidence type="ECO:0000256" key="14">
    <source>
        <dbReference type="RuleBase" id="RU000579"/>
    </source>
</evidence>
<dbReference type="UniPathway" id="UPA00050">
    <property type="reaction ID" value="UER00063"/>
</dbReference>
<dbReference type="NCBIfam" id="NF004976">
    <property type="entry name" value="PRK06349.1"/>
    <property type="match status" value="1"/>
</dbReference>
<evidence type="ECO:0000256" key="9">
    <source>
        <dbReference type="ARBA" id="ARBA00023053"/>
    </source>
</evidence>
<keyword evidence="8 14" id="KW-0560">Oxidoreductase</keyword>
<proteinExistence type="inferred from homology"/>
<evidence type="ECO:0000256" key="11">
    <source>
        <dbReference type="ARBA" id="ARBA00048841"/>
    </source>
</evidence>
<evidence type="ECO:0000256" key="1">
    <source>
        <dbReference type="ARBA" id="ARBA00005056"/>
    </source>
</evidence>
<evidence type="ECO:0000256" key="2">
    <source>
        <dbReference type="ARBA" id="ARBA00005062"/>
    </source>
</evidence>
<evidence type="ECO:0000256" key="7">
    <source>
        <dbReference type="ARBA" id="ARBA00022697"/>
    </source>
</evidence>
<dbReference type="Proteomes" id="UP000242972">
    <property type="component" value="Unassembled WGS sequence"/>
</dbReference>
<evidence type="ECO:0000256" key="10">
    <source>
        <dbReference type="ARBA" id="ARBA00023167"/>
    </source>
</evidence>
<dbReference type="AlphaFoldDB" id="A0A2T2X4K7"/>
<dbReference type="GO" id="GO:0009088">
    <property type="term" value="P:threonine biosynthetic process"/>
    <property type="evidence" value="ECO:0007669"/>
    <property type="project" value="UniProtKB-UniPathway"/>
</dbReference>
<evidence type="ECO:0000259" key="16">
    <source>
        <dbReference type="Pfam" id="PF00742"/>
    </source>
</evidence>
<dbReference type="InterPro" id="IPR036291">
    <property type="entry name" value="NAD(P)-bd_dom_sf"/>
</dbReference>
<feature type="domain" description="Aspartate/homoserine dehydrogenase NAD-binding" evidence="17">
    <location>
        <begin position="11"/>
        <end position="127"/>
    </location>
</feature>
<feature type="binding site" evidence="13">
    <location>
        <position position="188"/>
    </location>
    <ligand>
        <name>L-homoserine</name>
        <dbReference type="ChEBI" id="CHEBI:57476"/>
    </ligand>
</feature>
<comment type="catalytic activity">
    <reaction evidence="11">
        <text>L-homoserine + NADP(+) = L-aspartate 4-semialdehyde + NADPH + H(+)</text>
        <dbReference type="Rhea" id="RHEA:15761"/>
        <dbReference type="ChEBI" id="CHEBI:15378"/>
        <dbReference type="ChEBI" id="CHEBI:57476"/>
        <dbReference type="ChEBI" id="CHEBI:57783"/>
        <dbReference type="ChEBI" id="CHEBI:58349"/>
        <dbReference type="ChEBI" id="CHEBI:537519"/>
        <dbReference type="EC" id="1.1.1.3"/>
    </reaction>
    <physiologicalReaction direction="right-to-left" evidence="11">
        <dbReference type="Rhea" id="RHEA:15763"/>
    </physiologicalReaction>
</comment>
<name>A0A2T2X4K7_9FIRM</name>
<comment type="similarity">
    <text evidence="3 15">Belongs to the homoserine dehydrogenase family.</text>
</comment>
<keyword evidence="13 14" id="KW-0521">NADP</keyword>
<dbReference type="Gene3D" id="3.30.360.10">
    <property type="entry name" value="Dihydrodipicolinate Reductase, domain 2"/>
    <property type="match status" value="1"/>
</dbReference>
<accession>A0A2T2X4K7</accession>
<dbReference type="UniPathway" id="UPA00051">
    <property type="reaction ID" value="UER00465"/>
</dbReference>
<dbReference type="Pfam" id="PF03447">
    <property type="entry name" value="NAD_binding_3"/>
    <property type="match status" value="1"/>
</dbReference>
<dbReference type="Gene3D" id="3.40.50.720">
    <property type="entry name" value="NAD(P)-binding Rossmann-like Domain"/>
    <property type="match status" value="1"/>
</dbReference>
<gene>
    <name evidence="18" type="ORF">C7B46_18630</name>
</gene>
<evidence type="ECO:0000256" key="8">
    <source>
        <dbReference type="ARBA" id="ARBA00023002"/>
    </source>
</evidence>
<evidence type="ECO:0000313" key="18">
    <source>
        <dbReference type="EMBL" id="PSR29422.1"/>
    </source>
</evidence>
<keyword evidence="9" id="KW-0915">Sodium</keyword>
<evidence type="ECO:0000259" key="17">
    <source>
        <dbReference type="Pfam" id="PF03447"/>
    </source>
</evidence>
<dbReference type="InterPro" id="IPR019811">
    <property type="entry name" value="HDH_CS"/>
</dbReference>
<evidence type="ECO:0000256" key="6">
    <source>
        <dbReference type="ARBA" id="ARBA00022605"/>
    </source>
</evidence>
<feature type="active site" description="Proton donor" evidence="12">
    <location>
        <position position="203"/>
    </location>
</feature>
<evidence type="ECO:0000313" key="19">
    <source>
        <dbReference type="Proteomes" id="UP000242972"/>
    </source>
</evidence>
<dbReference type="EMBL" id="PXYW01000089">
    <property type="protein sequence ID" value="PSR29422.1"/>
    <property type="molecule type" value="Genomic_DNA"/>
</dbReference>
<feature type="binding site" evidence="13">
    <location>
        <begin position="10"/>
        <end position="17"/>
    </location>
    <ligand>
        <name>NADP(+)</name>
        <dbReference type="ChEBI" id="CHEBI:58349"/>
    </ligand>
</feature>
<feature type="domain" description="Homoserine dehydrogenase catalytic" evidence="16">
    <location>
        <begin position="135"/>
        <end position="313"/>
    </location>
</feature>
<dbReference type="FunFam" id="3.30.360.10:FF:000005">
    <property type="entry name" value="Homoserine dehydrogenase"/>
    <property type="match status" value="1"/>
</dbReference>
<evidence type="ECO:0000256" key="13">
    <source>
        <dbReference type="PIRSR" id="PIRSR000098-2"/>
    </source>
</evidence>
<sequence length="431" mass="47164">MGQTIKVGLMGLGIVGTAFVQALSQYQSDEHLFSEKIIEVKKILVRHPERHPDIRSRLTTNARDILDDPEISVVVELMGGMEPARSLILEALKGGKAVMTANKEVVAQAGREIWEASRKARAAFYFEGAVGAGIPVIQGMRRGLTGNRVQSIAGVLNGTTNYILTRMTQEGLGFSEALREAQHQGYAEADPTDDIAGYDARRKIAILATVGFNTWVSPEDIQVDGIAGITQDDIAYGLSQGWVLKLIATARRQHDTMNIAVRPTFLPHNHPVAHVSGAYNAIWIEAEPVGNVMYYGMGAGGKPTASAILSDVLQSVRDLNGPYQEFWSIGRHPKLDASGNIRGMSYWRLEVVDRPGTLAQVADQLAKHGLSLRSVYQKPLLGGHALLFLVHHKCAEHLWRTAWTSIAQLPVVEHVGSPVAIWESEQEHSDH</sequence>
<organism evidence="18 19">
    <name type="scientific">Sulfobacillus benefaciens</name>
    <dbReference type="NCBI Taxonomy" id="453960"/>
    <lineage>
        <taxon>Bacteria</taxon>
        <taxon>Bacillati</taxon>
        <taxon>Bacillota</taxon>
        <taxon>Clostridia</taxon>
        <taxon>Eubacteriales</taxon>
        <taxon>Clostridiales Family XVII. Incertae Sedis</taxon>
        <taxon>Sulfobacillus</taxon>
    </lineage>
</organism>
<dbReference type="Pfam" id="PF00742">
    <property type="entry name" value="Homoserine_dh"/>
    <property type="match status" value="1"/>
</dbReference>
<evidence type="ECO:0000256" key="15">
    <source>
        <dbReference type="RuleBase" id="RU004171"/>
    </source>
</evidence>
<comment type="caution">
    <text evidence="18">The sequence shown here is derived from an EMBL/GenBank/DDBJ whole genome shotgun (WGS) entry which is preliminary data.</text>
</comment>
<dbReference type="GO" id="GO:0050661">
    <property type="term" value="F:NADP binding"/>
    <property type="evidence" value="ECO:0007669"/>
    <property type="project" value="InterPro"/>
</dbReference>
<dbReference type="PROSITE" id="PS01042">
    <property type="entry name" value="HOMOSER_DHGENASE"/>
    <property type="match status" value="1"/>
</dbReference>
<dbReference type="SUPFAM" id="SSF55347">
    <property type="entry name" value="Glyceraldehyde-3-phosphate dehydrogenase-like, C-terminal domain"/>
    <property type="match status" value="1"/>
</dbReference>
<dbReference type="InterPro" id="IPR005106">
    <property type="entry name" value="Asp/hSer_DH_NAD-bd"/>
</dbReference>
<dbReference type="EC" id="1.1.1.3" evidence="4 14"/>
<evidence type="ECO:0000256" key="3">
    <source>
        <dbReference type="ARBA" id="ARBA00006753"/>
    </source>
</evidence>
<reference evidence="18 19" key="1">
    <citation type="journal article" date="2014" name="BMC Genomics">
        <title>Comparison of environmental and isolate Sulfobacillus genomes reveals diverse carbon, sulfur, nitrogen, and hydrogen metabolisms.</title>
        <authorList>
            <person name="Justice N.B."/>
            <person name="Norman A."/>
            <person name="Brown C.T."/>
            <person name="Singh A."/>
            <person name="Thomas B.C."/>
            <person name="Banfield J.F."/>
        </authorList>
    </citation>
    <scope>NUCLEOTIDE SEQUENCE [LARGE SCALE GENOMIC DNA]</scope>
    <source>
        <strain evidence="18">AMDSBA4</strain>
    </source>
</reference>
<keyword evidence="7 14" id="KW-0791">Threonine biosynthesis</keyword>
<dbReference type="GO" id="GO:0009086">
    <property type="term" value="P:methionine biosynthetic process"/>
    <property type="evidence" value="ECO:0007669"/>
    <property type="project" value="UniProtKB-KW"/>
</dbReference>
<dbReference type="PANTHER" id="PTHR43331">
    <property type="entry name" value="HOMOSERINE DEHYDROGENASE"/>
    <property type="match status" value="1"/>
</dbReference>
<dbReference type="PANTHER" id="PTHR43331:SF1">
    <property type="entry name" value="HOMOSERINE DEHYDROGENASE"/>
    <property type="match status" value="1"/>
</dbReference>
<dbReference type="PIRSF" id="PIRSF000098">
    <property type="entry name" value="Homoser_dehydrog"/>
    <property type="match status" value="1"/>
</dbReference>
<dbReference type="SUPFAM" id="SSF51735">
    <property type="entry name" value="NAD(P)-binding Rossmann-fold domains"/>
    <property type="match status" value="1"/>
</dbReference>
<protein>
    <recommendedName>
        <fullName evidence="5 14">Homoserine dehydrogenase</fullName>
        <ecNumber evidence="4 14">1.1.1.3</ecNumber>
    </recommendedName>
</protein>
<dbReference type="SUPFAM" id="SSF55021">
    <property type="entry name" value="ACT-like"/>
    <property type="match status" value="1"/>
</dbReference>
<keyword evidence="6 14" id="KW-0028">Amino-acid biosynthesis</keyword>
<evidence type="ECO:0000256" key="12">
    <source>
        <dbReference type="PIRSR" id="PIRSR000098-1"/>
    </source>
</evidence>
<comment type="pathway">
    <text evidence="2 14">Amino-acid biosynthesis; L-methionine biosynthesis via de novo pathway; L-homoserine from L-aspartate: step 3/3.</text>
</comment>
<comment type="pathway">
    <text evidence="1 14">Amino-acid biosynthesis; L-threonine biosynthesis; L-threonine from L-aspartate: step 3/5.</text>
</comment>
<dbReference type="InterPro" id="IPR045865">
    <property type="entry name" value="ACT-like_dom_sf"/>
</dbReference>
<evidence type="ECO:0000256" key="5">
    <source>
        <dbReference type="ARBA" id="ARBA00013376"/>
    </source>
</evidence>
<keyword evidence="10 14" id="KW-0486">Methionine biosynthesis</keyword>
<feature type="binding site" evidence="13">
    <location>
        <position position="103"/>
    </location>
    <ligand>
        <name>NADPH</name>
        <dbReference type="ChEBI" id="CHEBI:57783"/>
    </ligand>
</feature>
<dbReference type="Gene3D" id="3.30.70.260">
    <property type="match status" value="1"/>
</dbReference>